<evidence type="ECO:0000256" key="9">
    <source>
        <dbReference type="ARBA" id="ARBA00050171"/>
    </source>
</evidence>
<dbReference type="SUPFAM" id="SSF51197">
    <property type="entry name" value="Clavaminate synthase-like"/>
    <property type="match status" value="1"/>
</dbReference>
<dbReference type="GO" id="GO:0046872">
    <property type="term" value="F:metal ion binding"/>
    <property type="evidence" value="ECO:0007669"/>
    <property type="project" value="UniProtKB-KW"/>
</dbReference>
<gene>
    <name evidence="14" type="primary">f3h</name>
</gene>
<evidence type="ECO:0000256" key="6">
    <source>
        <dbReference type="ARBA" id="ARBA00023002"/>
    </source>
</evidence>
<evidence type="ECO:0000313" key="14">
    <source>
        <dbReference type="EMBL" id="ACA81458.1"/>
    </source>
</evidence>
<dbReference type="Pfam" id="PF14226">
    <property type="entry name" value="DIOX_N"/>
    <property type="match status" value="1"/>
</dbReference>
<keyword evidence="5" id="KW-0847">Vitamin C</keyword>
<dbReference type="InterPro" id="IPR050295">
    <property type="entry name" value="Plant_2OG-oxidoreductases"/>
</dbReference>
<organism evidence="14">
    <name type="scientific">Glycine soja</name>
    <name type="common">Wild soybean</name>
    <dbReference type="NCBI Taxonomy" id="3848"/>
    <lineage>
        <taxon>Eukaryota</taxon>
        <taxon>Viridiplantae</taxon>
        <taxon>Streptophyta</taxon>
        <taxon>Embryophyta</taxon>
        <taxon>Tracheophyta</taxon>
        <taxon>Spermatophyta</taxon>
        <taxon>Magnoliopsida</taxon>
        <taxon>eudicotyledons</taxon>
        <taxon>Gunneridae</taxon>
        <taxon>Pentapetalae</taxon>
        <taxon>rosids</taxon>
        <taxon>fabids</taxon>
        <taxon>Fabales</taxon>
        <taxon>Fabaceae</taxon>
        <taxon>Papilionoideae</taxon>
        <taxon>50 kb inversion clade</taxon>
        <taxon>NPAAA clade</taxon>
        <taxon>indigoferoid/millettioid clade</taxon>
        <taxon>Phaseoleae</taxon>
        <taxon>Glycine</taxon>
        <taxon>Glycine subgen. Soja</taxon>
    </lineage>
</organism>
<comment type="pathway">
    <text evidence="2">Secondary metabolite biosynthesis; flavonoid biosynthesis.</text>
</comment>
<dbReference type="InterPro" id="IPR005123">
    <property type="entry name" value="Oxoglu/Fe-dep_dioxygenase_dom"/>
</dbReference>
<evidence type="ECO:0000256" key="12">
    <source>
        <dbReference type="RuleBase" id="RU003682"/>
    </source>
</evidence>
<evidence type="ECO:0000259" key="13">
    <source>
        <dbReference type="PROSITE" id="PS51471"/>
    </source>
</evidence>
<evidence type="ECO:0000256" key="3">
    <source>
        <dbReference type="ARBA" id="ARBA00008056"/>
    </source>
</evidence>
<sequence>MAPTAKTLTYLAQEKTLESSFVRDEEERPKVAYNEFSDEIPVISLAGIDEVDGRRREICEKIVEACENWGIFQVVDHGVDQQLVAEMTRLAKEFFALPPDEKLRFDMSGAKKGGFIVSSHLQGESVQDWREIVIYFSYPKRERDYSRWPDTPEGWRSVTEEYSDKVMGLAGKLMEVLSEAMGLEKEGLSKACVDMDQKVVVNYYPKCPQPDLTLGLKRHTDPGTITLLLQDQVGGLQATRDNGKTWITVQPVEAAFVVNLGDHAHYLTNGRFKNADHQAVVNSNHSRLSIATFQNPAPNATVYPLKIREGEKPVMEEPITFTEMYRRKMSKDLEIARMKKLAKENHLQDLENEKHLQELDQKAKLEAKPLKEILA</sequence>
<keyword evidence="4 12" id="KW-0479">Metal-binding</keyword>
<dbReference type="Pfam" id="PF03171">
    <property type="entry name" value="2OG-FeII_Oxy"/>
    <property type="match status" value="1"/>
</dbReference>
<comment type="function">
    <text evidence="10">Catalyzes the 3-beta-hydroxylation of 2S-flavanones to 2R,3R-dihydroflavonols which are intermediates in the biosynthesis of flavonols, anthocyanidins, catechins and proanthocyanidins in plants.</text>
</comment>
<dbReference type="InterPro" id="IPR026992">
    <property type="entry name" value="DIOX_N"/>
</dbReference>
<evidence type="ECO:0000256" key="11">
    <source>
        <dbReference type="ARBA" id="ARBA00070475"/>
    </source>
</evidence>
<dbReference type="GO" id="GO:0009813">
    <property type="term" value="P:flavonoid biosynthetic process"/>
    <property type="evidence" value="ECO:0007669"/>
    <property type="project" value="UniProtKB-KW"/>
</dbReference>
<dbReference type="FunFam" id="2.60.120.330:FF:000016">
    <property type="entry name" value="Naringenin,2-oxoglutarate 3-dioxygenase"/>
    <property type="match status" value="1"/>
</dbReference>
<evidence type="ECO:0000256" key="10">
    <source>
        <dbReference type="ARBA" id="ARBA00054224"/>
    </source>
</evidence>
<dbReference type="GO" id="GO:0045486">
    <property type="term" value="F:flavanone 3-dioxygenase activity"/>
    <property type="evidence" value="ECO:0007669"/>
    <property type="project" value="UniProtKB-EC"/>
</dbReference>
<keyword evidence="8" id="KW-0284">Flavonoid biosynthesis</keyword>
<comment type="cofactor">
    <cofactor evidence="1">
        <name>L-ascorbate</name>
        <dbReference type="ChEBI" id="CHEBI:38290"/>
    </cofactor>
</comment>
<dbReference type="Gene3D" id="2.60.120.330">
    <property type="entry name" value="B-lactam Antibiotic, Isopenicillin N Synthase, Chain"/>
    <property type="match status" value="1"/>
</dbReference>
<protein>
    <recommendedName>
        <fullName evidence="11">Naringenin,2-oxoglutarate 3-dioxygenase</fullName>
    </recommendedName>
</protein>
<feature type="domain" description="Fe2OG dioxygenase" evidence="13">
    <location>
        <begin position="192"/>
        <end position="296"/>
    </location>
</feature>
<evidence type="ECO:0000256" key="5">
    <source>
        <dbReference type="ARBA" id="ARBA00022896"/>
    </source>
</evidence>
<dbReference type="PANTHER" id="PTHR47991">
    <property type="entry name" value="OXOGLUTARATE/IRON-DEPENDENT DIOXYGENASE"/>
    <property type="match status" value="1"/>
</dbReference>
<evidence type="ECO:0000256" key="7">
    <source>
        <dbReference type="ARBA" id="ARBA00023004"/>
    </source>
</evidence>
<dbReference type="PROSITE" id="PS51471">
    <property type="entry name" value="FE2OG_OXY"/>
    <property type="match status" value="1"/>
</dbReference>
<keyword evidence="7 12" id="KW-0408">Iron</keyword>
<comment type="catalytic activity">
    <reaction evidence="9">
        <text>a (2S)-flavan-4-one + 2-oxoglutarate + O2 = a (2R,3R)-dihydroflavonol + succinate + CO2</text>
        <dbReference type="Rhea" id="RHEA:18621"/>
        <dbReference type="ChEBI" id="CHEBI:15379"/>
        <dbReference type="ChEBI" id="CHEBI:16526"/>
        <dbReference type="ChEBI" id="CHEBI:16810"/>
        <dbReference type="ChEBI" id="CHEBI:30031"/>
        <dbReference type="ChEBI" id="CHEBI:138188"/>
        <dbReference type="ChEBI" id="CHEBI:140377"/>
        <dbReference type="EC" id="1.14.11.9"/>
    </reaction>
</comment>
<keyword evidence="6 12" id="KW-0560">Oxidoreductase</keyword>
<evidence type="ECO:0000256" key="1">
    <source>
        <dbReference type="ARBA" id="ARBA00001961"/>
    </source>
</evidence>
<dbReference type="GO" id="GO:0031418">
    <property type="term" value="F:L-ascorbic acid binding"/>
    <property type="evidence" value="ECO:0007669"/>
    <property type="project" value="UniProtKB-KW"/>
</dbReference>
<evidence type="ECO:0000256" key="4">
    <source>
        <dbReference type="ARBA" id="ARBA00022723"/>
    </source>
</evidence>
<name>C1ICD8_GLYSO</name>
<proteinExistence type="inferred from homology"/>
<comment type="similarity">
    <text evidence="3 12">Belongs to the iron/ascorbate-dependent oxidoreductase family.</text>
</comment>
<dbReference type="AlphaFoldDB" id="C1ICD8"/>
<accession>C1ICD8</accession>
<evidence type="ECO:0000256" key="8">
    <source>
        <dbReference type="ARBA" id="ARBA00023241"/>
    </source>
</evidence>
<dbReference type="EMBL" id="EU391458">
    <property type="protein sequence ID" value="ACA81458.1"/>
    <property type="molecule type" value="Genomic_DNA"/>
</dbReference>
<dbReference type="InterPro" id="IPR027443">
    <property type="entry name" value="IPNS-like_sf"/>
</dbReference>
<reference evidence="14" key="1">
    <citation type="submission" date="2008-01" db="EMBL/GenBank/DDBJ databases">
        <title>Polymorphisms of IFS and F3H genes are associated with isoflavone concentrations in soybean seeds.</title>
        <authorList>
            <person name="Cheng H."/>
            <person name="Yu O."/>
            <person name="Yu D."/>
        </authorList>
    </citation>
    <scope>NUCLEOTIDE SEQUENCE</scope>
    <source>
        <strain evidence="14">W_HC05F3H</strain>
    </source>
</reference>
<evidence type="ECO:0000256" key="2">
    <source>
        <dbReference type="ARBA" id="ARBA00004966"/>
    </source>
</evidence>
<dbReference type="InterPro" id="IPR044861">
    <property type="entry name" value="IPNS-like_FE2OG_OXY"/>
</dbReference>